<dbReference type="Pfam" id="PF06182">
    <property type="entry name" value="ABC2_membrane_6"/>
    <property type="match status" value="1"/>
</dbReference>
<evidence type="ECO:0000256" key="1">
    <source>
        <dbReference type="SAM" id="Phobius"/>
    </source>
</evidence>
<dbReference type="AlphaFoldDB" id="A0A328VD04"/>
<evidence type="ECO:0000313" key="3">
    <source>
        <dbReference type="Proteomes" id="UP000248706"/>
    </source>
</evidence>
<comment type="caution">
    <text evidence="2">The sequence shown here is derived from an EMBL/GenBank/DDBJ whole genome shotgun (WGS) entry which is preliminary data.</text>
</comment>
<dbReference type="RefSeq" id="WP_112426772.1">
    <property type="nucleotide sequence ID" value="NZ_MCIF01000002.1"/>
</dbReference>
<dbReference type="OrthoDB" id="9788195at2"/>
<accession>A0A328VD04</accession>
<dbReference type="PANTHER" id="PTHR36832">
    <property type="entry name" value="SLR1174 PROTEIN-RELATED"/>
    <property type="match status" value="1"/>
</dbReference>
<reference evidence="2 3" key="1">
    <citation type="submission" date="2016-08" db="EMBL/GenBank/DDBJ databases">
        <title>Analysis of Carbohydrate Active Enzymes in Thermogemmatispora T81 Reveals Carbohydrate Degradation Ability.</title>
        <authorList>
            <person name="Tomazini A."/>
            <person name="Lal S."/>
            <person name="Stott M."/>
            <person name="Henrissat B."/>
            <person name="Polikarpov I."/>
            <person name="Sparling R."/>
            <person name="Levin D.B."/>
        </authorList>
    </citation>
    <scope>NUCLEOTIDE SEQUENCE [LARGE SCALE GENOMIC DNA]</scope>
    <source>
        <strain evidence="2 3">T81</strain>
    </source>
</reference>
<protein>
    <recommendedName>
        <fullName evidence="4">ABC transporter permease</fullName>
    </recommendedName>
</protein>
<keyword evidence="3" id="KW-1185">Reference proteome</keyword>
<evidence type="ECO:0000313" key="2">
    <source>
        <dbReference type="EMBL" id="RAQ94681.1"/>
    </source>
</evidence>
<name>A0A328VD04_9CHLR</name>
<sequence>MTHLIAVYRQQLKTAIAEQLQYRAALVIWLIEVALGPAVSISVWSTVARNEGGEVNGYNPSGFAAYFIATMLVNYATQTWVFWEFSRRVREGEFSPLLLRPVHPIHADIAQHLAYKMLMLPVIGLVTLLLWLAFHAGFTPSPASLATFLPALLLAFALRFTLEWTLALLAFWLTQVNVINQLYVVVVLFLSGQLLPLSFLPAPLQTVTAWLPFQWMVAFPAQLLSTGLSAQAVLTGFLAQLLWLLLGLGLLTLTWRRGLKRYTAVGG</sequence>
<dbReference type="InterPro" id="IPR010390">
    <property type="entry name" value="ABC-2_transporter-like"/>
</dbReference>
<organism evidence="2 3">
    <name type="scientific">Thermogemmatispora tikiterensis</name>
    <dbReference type="NCBI Taxonomy" id="1825093"/>
    <lineage>
        <taxon>Bacteria</taxon>
        <taxon>Bacillati</taxon>
        <taxon>Chloroflexota</taxon>
        <taxon>Ktedonobacteria</taxon>
        <taxon>Thermogemmatisporales</taxon>
        <taxon>Thermogemmatisporaceae</taxon>
        <taxon>Thermogemmatispora</taxon>
    </lineage>
</organism>
<feature type="transmembrane region" description="Helical" evidence="1">
    <location>
        <begin position="182"/>
        <end position="204"/>
    </location>
</feature>
<dbReference type="EMBL" id="MCIF01000002">
    <property type="protein sequence ID" value="RAQ94681.1"/>
    <property type="molecule type" value="Genomic_DNA"/>
</dbReference>
<dbReference type="PANTHER" id="PTHR36832:SF1">
    <property type="entry name" value="SLR1174 PROTEIN"/>
    <property type="match status" value="1"/>
</dbReference>
<feature type="transmembrane region" description="Helical" evidence="1">
    <location>
        <begin position="224"/>
        <end position="251"/>
    </location>
</feature>
<feature type="transmembrane region" description="Helical" evidence="1">
    <location>
        <begin position="20"/>
        <end position="43"/>
    </location>
</feature>
<keyword evidence="1" id="KW-0812">Transmembrane</keyword>
<evidence type="ECO:0008006" key="4">
    <source>
        <dbReference type="Google" id="ProtNLM"/>
    </source>
</evidence>
<keyword evidence="1" id="KW-1133">Transmembrane helix</keyword>
<feature type="transmembrane region" description="Helical" evidence="1">
    <location>
        <begin position="118"/>
        <end position="136"/>
    </location>
</feature>
<keyword evidence="1" id="KW-0472">Membrane</keyword>
<feature type="transmembrane region" description="Helical" evidence="1">
    <location>
        <begin position="148"/>
        <end position="173"/>
    </location>
</feature>
<feature type="transmembrane region" description="Helical" evidence="1">
    <location>
        <begin position="63"/>
        <end position="83"/>
    </location>
</feature>
<dbReference type="Proteomes" id="UP000248706">
    <property type="component" value="Unassembled WGS sequence"/>
</dbReference>
<gene>
    <name evidence="2" type="ORF">A4R35_03980</name>
</gene>
<proteinExistence type="predicted"/>